<feature type="chain" id="PRO_5031543454" evidence="1">
    <location>
        <begin position="20"/>
        <end position="162"/>
    </location>
</feature>
<dbReference type="AlphaFoldDB" id="A0A7S3L5R5"/>
<sequence>MISRTVFVLMAFFMASTSANVFKTKTEEALDLGAKVVLVCEDAVSNSCFKSEEPTVTDQQITEHTETMLNLKYDEVFPDERRGLRGGERELQDCGGCTWGPYLCMIYGQCNTNRRQLKQIVGTEKTEGTLKKLLDDYSVQYSSGETGCLNSIECMLTWVVEE</sequence>
<keyword evidence="1" id="KW-0732">Signal</keyword>
<proteinExistence type="predicted"/>
<feature type="signal peptide" evidence="1">
    <location>
        <begin position="1"/>
        <end position="19"/>
    </location>
</feature>
<evidence type="ECO:0000256" key="1">
    <source>
        <dbReference type="SAM" id="SignalP"/>
    </source>
</evidence>
<name>A0A7S3L5R5_9STRA</name>
<organism evidence="2">
    <name type="scientific">Amphora coffeiformis</name>
    <dbReference type="NCBI Taxonomy" id="265554"/>
    <lineage>
        <taxon>Eukaryota</taxon>
        <taxon>Sar</taxon>
        <taxon>Stramenopiles</taxon>
        <taxon>Ochrophyta</taxon>
        <taxon>Bacillariophyta</taxon>
        <taxon>Bacillariophyceae</taxon>
        <taxon>Bacillariophycidae</taxon>
        <taxon>Thalassiophysales</taxon>
        <taxon>Catenulaceae</taxon>
        <taxon>Amphora</taxon>
    </lineage>
</organism>
<dbReference type="EMBL" id="HBIM01010318">
    <property type="protein sequence ID" value="CAE0411276.1"/>
    <property type="molecule type" value="Transcribed_RNA"/>
</dbReference>
<protein>
    <submittedName>
        <fullName evidence="2">Uncharacterized protein</fullName>
    </submittedName>
</protein>
<accession>A0A7S3L5R5</accession>
<gene>
    <name evidence="2" type="ORF">ACOF00016_LOCUS8650</name>
</gene>
<reference evidence="2" key="1">
    <citation type="submission" date="2021-01" db="EMBL/GenBank/DDBJ databases">
        <authorList>
            <person name="Corre E."/>
            <person name="Pelletier E."/>
            <person name="Niang G."/>
            <person name="Scheremetjew M."/>
            <person name="Finn R."/>
            <person name="Kale V."/>
            <person name="Holt S."/>
            <person name="Cochrane G."/>
            <person name="Meng A."/>
            <person name="Brown T."/>
            <person name="Cohen L."/>
        </authorList>
    </citation>
    <scope>NUCLEOTIDE SEQUENCE</scope>
    <source>
        <strain evidence="2">CCMP127</strain>
    </source>
</reference>
<evidence type="ECO:0000313" key="2">
    <source>
        <dbReference type="EMBL" id="CAE0411276.1"/>
    </source>
</evidence>